<dbReference type="GO" id="GO:0008270">
    <property type="term" value="F:zinc ion binding"/>
    <property type="evidence" value="ECO:0007669"/>
    <property type="project" value="InterPro"/>
</dbReference>
<reference evidence="4" key="1">
    <citation type="submission" date="2019-03" db="EMBL/GenBank/DDBJ databases">
        <title>Single cell metagenomics reveals metabolic interactions within the superorganism composed of flagellate Streblomastix strix and complex community of Bacteroidetes bacteria on its surface.</title>
        <authorList>
            <person name="Treitli S.C."/>
            <person name="Kolisko M."/>
            <person name="Husnik F."/>
            <person name="Keeling P."/>
            <person name="Hampl V."/>
        </authorList>
    </citation>
    <scope>NUCLEOTIDE SEQUENCE</scope>
    <source>
        <strain evidence="4">STM</strain>
    </source>
</reference>
<dbReference type="InterPro" id="IPR003726">
    <property type="entry name" value="HCY_dom"/>
</dbReference>
<dbReference type="PANTHER" id="PTHR11103:SF18">
    <property type="entry name" value="SLR1189 PROTEIN"/>
    <property type="match status" value="1"/>
</dbReference>
<dbReference type="Gene3D" id="3.20.20.330">
    <property type="entry name" value="Homocysteine-binding-like domain"/>
    <property type="match status" value="1"/>
</dbReference>
<evidence type="ECO:0000259" key="3">
    <source>
        <dbReference type="PROSITE" id="PS50970"/>
    </source>
</evidence>
<dbReference type="GO" id="GO:0032259">
    <property type="term" value="P:methylation"/>
    <property type="evidence" value="ECO:0007669"/>
    <property type="project" value="UniProtKB-KW"/>
</dbReference>
<dbReference type="InterPro" id="IPR036589">
    <property type="entry name" value="HCY_dom_sf"/>
</dbReference>
<dbReference type="EC" id="2.1.1.10" evidence="4"/>
<dbReference type="AlphaFoldDB" id="A0A5J4RTJ9"/>
<dbReference type="InterPro" id="IPR017226">
    <property type="entry name" value="BHMT-like"/>
</dbReference>
<dbReference type="PIRSF" id="PIRSF037505">
    <property type="entry name" value="Betaine_HMT"/>
    <property type="match status" value="1"/>
</dbReference>
<comment type="caution">
    <text evidence="4">The sequence shown here is derived from an EMBL/GenBank/DDBJ whole genome shotgun (WGS) entry which is preliminary data.</text>
</comment>
<dbReference type="PANTHER" id="PTHR11103">
    <property type="entry name" value="SLR1189 PROTEIN"/>
    <property type="match status" value="1"/>
</dbReference>
<dbReference type="GO" id="GO:0009086">
    <property type="term" value="P:methionine biosynthetic process"/>
    <property type="evidence" value="ECO:0007669"/>
    <property type="project" value="InterPro"/>
</dbReference>
<protein>
    <submittedName>
        <fullName evidence="4">Homocysteine S-methyltransferase</fullName>
        <ecNumber evidence="4">2.1.1.10</ecNumber>
    </submittedName>
</protein>
<organism evidence="4">
    <name type="scientific">termite gut metagenome</name>
    <dbReference type="NCBI Taxonomy" id="433724"/>
    <lineage>
        <taxon>unclassified sequences</taxon>
        <taxon>metagenomes</taxon>
        <taxon>organismal metagenomes</taxon>
    </lineage>
</organism>
<evidence type="ECO:0000256" key="2">
    <source>
        <dbReference type="ARBA" id="ARBA00022679"/>
    </source>
</evidence>
<gene>
    <name evidence="4" type="ORF">EZS27_015404</name>
</gene>
<dbReference type="GO" id="GO:0008168">
    <property type="term" value="F:methyltransferase activity"/>
    <property type="evidence" value="ECO:0007669"/>
    <property type="project" value="UniProtKB-KW"/>
</dbReference>
<sequence>MSRTKITTALKAEKILVSDGAWGTFLYQKGLQVGECPEYWNIIHPKKVKEIAQSYIDAGSDMIGTNSFGGNVFKLEHFGLADKVAEINEVAARLSREAAGEDKWVIGSMGPTGKLVIMGEVSEEALYEAFKQQSIALEKGGADAVCIETMSDIDEAAIAIKAVRENTNLEVIATFTFDATAENQFHTMMGVTPSEAALSAVQAGANIIGTNCGNGLRNMAIIIAQMRKVAPDTPILVHANAGLPQLKDGKVVYLETPELVGELIPLIIQSGANIIGGCCGTTPEHIISIKKNIST</sequence>
<evidence type="ECO:0000313" key="4">
    <source>
        <dbReference type="EMBL" id="KAA6336440.1"/>
    </source>
</evidence>
<keyword evidence="1 4" id="KW-0489">Methyltransferase</keyword>
<dbReference type="SUPFAM" id="SSF82282">
    <property type="entry name" value="Homocysteine S-methyltransferase"/>
    <property type="match status" value="1"/>
</dbReference>
<feature type="domain" description="Hcy-binding" evidence="3">
    <location>
        <begin position="4"/>
        <end position="293"/>
    </location>
</feature>
<accession>A0A5J4RTJ9</accession>
<keyword evidence="2 4" id="KW-0808">Transferase</keyword>
<evidence type="ECO:0000256" key="1">
    <source>
        <dbReference type="ARBA" id="ARBA00022603"/>
    </source>
</evidence>
<proteinExistence type="predicted"/>
<dbReference type="Pfam" id="PF02574">
    <property type="entry name" value="S-methyl_trans"/>
    <property type="match status" value="1"/>
</dbReference>
<dbReference type="EMBL" id="SNRY01000792">
    <property type="protein sequence ID" value="KAA6336440.1"/>
    <property type="molecule type" value="Genomic_DNA"/>
</dbReference>
<name>A0A5J4RTJ9_9ZZZZ</name>
<dbReference type="PROSITE" id="PS50970">
    <property type="entry name" value="HCY"/>
    <property type="match status" value="1"/>
</dbReference>